<dbReference type="GO" id="GO:0006355">
    <property type="term" value="P:regulation of DNA-templated transcription"/>
    <property type="evidence" value="ECO:0007669"/>
    <property type="project" value="InterPro"/>
</dbReference>
<dbReference type="Pfam" id="PF00512">
    <property type="entry name" value="HisKA"/>
    <property type="match status" value="1"/>
</dbReference>
<dbReference type="PANTHER" id="PTHR43065:SF46">
    <property type="entry name" value="C4-DICARBOXYLATE TRANSPORT SENSOR PROTEIN DCTB"/>
    <property type="match status" value="1"/>
</dbReference>
<evidence type="ECO:0000256" key="4">
    <source>
        <dbReference type="ARBA" id="ARBA00022679"/>
    </source>
</evidence>
<dbReference type="InterPro" id="IPR001610">
    <property type="entry name" value="PAC"/>
</dbReference>
<dbReference type="InterPro" id="IPR005467">
    <property type="entry name" value="His_kinase_dom"/>
</dbReference>
<evidence type="ECO:0000256" key="8">
    <source>
        <dbReference type="ARBA" id="ARBA00023012"/>
    </source>
</evidence>
<dbReference type="InterPro" id="IPR004358">
    <property type="entry name" value="Sig_transdc_His_kin-like_C"/>
</dbReference>
<feature type="domain" description="Histidine kinase" evidence="10">
    <location>
        <begin position="270"/>
        <end position="492"/>
    </location>
</feature>
<dbReference type="Gene3D" id="1.10.287.130">
    <property type="match status" value="1"/>
</dbReference>
<dbReference type="InterPro" id="IPR036890">
    <property type="entry name" value="HATPase_C_sf"/>
</dbReference>
<evidence type="ECO:0000259" key="12">
    <source>
        <dbReference type="PROSITE" id="PS50112"/>
    </source>
</evidence>
<dbReference type="CDD" id="cd00156">
    <property type="entry name" value="REC"/>
    <property type="match status" value="2"/>
</dbReference>
<evidence type="ECO:0000256" key="3">
    <source>
        <dbReference type="ARBA" id="ARBA00022553"/>
    </source>
</evidence>
<evidence type="ECO:0000256" key="2">
    <source>
        <dbReference type="ARBA" id="ARBA00012438"/>
    </source>
</evidence>
<gene>
    <name evidence="13" type="ORF">QI031_17075</name>
</gene>
<dbReference type="InterPro" id="IPR001789">
    <property type="entry name" value="Sig_transdc_resp-reg_receiver"/>
</dbReference>
<evidence type="ECO:0000313" key="14">
    <source>
        <dbReference type="Proteomes" id="UP001223520"/>
    </source>
</evidence>
<dbReference type="RefSeq" id="WP_281480859.1">
    <property type="nucleotide sequence ID" value="NZ_CP124543.1"/>
</dbReference>
<dbReference type="Gene3D" id="3.30.565.10">
    <property type="entry name" value="Histidine kinase-like ATPase, C-terminal domain"/>
    <property type="match status" value="1"/>
</dbReference>
<evidence type="ECO:0000313" key="13">
    <source>
        <dbReference type="EMBL" id="WGV23533.1"/>
    </source>
</evidence>
<dbReference type="SMART" id="SM00387">
    <property type="entry name" value="HATPase_c"/>
    <property type="match status" value="1"/>
</dbReference>
<evidence type="ECO:0000256" key="1">
    <source>
        <dbReference type="ARBA" id="ARBA00000085"/>
    </source>
</evidence>
<evidence type="ECO:0000259" key="11">
    <source>
        <dbReference type="PROSITE" id="PS50110"/>
    </source>
</evidence>
<dbReference type="GO" id="GO:0005524">
    <property type="term" value="F:ATP binding"/>
    <property type="evidence" value="ECO:0007669"/>
    <property type="project" value="UniProtKB-KW"/>
</dbReference>
<proteinExistence type="predicted"/>
<dbReference type="Pfam" id="PF02518">
    <property type="entry name" value="HATPase_c"/>
    <property type="match status" value="1"/>
</dbReference>
<evidence type="ECO:0000259" key="10">
    <source>
        <dbReference type="PROSITE" id="PS50109"/>
    </source>
</evidence>
<dbReference type="SMART" id="SM00091">
    <property type="entry name" value="PAS"/>
    <property type="match status" value="1"/>
</dbReference>
<organism evidence="13 14">
    <name type="scientific">Halotia branconii CENA392</name>
    <dbReference type="NCBI Taxonomy" id="1539056"/>
    <lineage>
        <taxon>Bacteria</taxon>
        <taxon>Bacillati</taxon>
        <taxon>Cyanobacteriota</taxon>
        <taxon>Cyanophyceae</taxon>
        <taxon>Nostocales</taxon>
        <taxon>Nodulariaceae</taxon>
        <taxon>Halotia</taxon>
    </lineage>
</organism>
<keyword evidence="6" id="KW-0418">Kinase</keyword>
<feature type="domain" description="Response regulatory" evidence="11">
    <location>
        <begin position="7"/>
        <end position="124"/>
    </location>
</feature>
<dbReference type="EMBL" id="CP124543">
    <property type="protein sequence ID" value="WGV23533.1"/>
    <property type="molecule type" value="Genomic_DNA"/>
</dbReference>
<dbReference type="InterPro" id="IPR013767">
    <property type="entry name" value="PAS_fold"/>
</dbReference>
<dbReference type="Gene3D" id="3.40.50.2300">
    <property type="match status" value="2"/>
</dbReference>
<dbReference type="Proteomes" id="UP001223520">
    <property type="component" value="Chromosome"/>
</dbReference>
<dbReference type="NCBIfam" id="TIGR00229">
    <property type="entry name" value="sensory_box"/>
    <property type="match status" value="1"/>
</dbReference>
<feature type="modified residue" description="4-aspartylphosphate" evidence="9">
    <location>
        <position position="562"/>
    </location>
</feature>
<dbReference type="SMART" id="SM00086">
    <property type="entry name" value="PAC"/>
    <property type="match status" value="1"/>
</dbReference>
<dbReference type="CDD" id="cd00130">
    <property type="entry name" value="PAS"/>
    <property type="match status" value="1"/>
</dbReference>
<keyword evidence="5" id="KW-0547">Nucleotide-binding</keyword>
<dbReference type="GO" id="GO:0000155">
    <property type="term" value="F:phosphorelay sensor kinase activity"/>
    <property type="evidence" value="ECO:0007669"/>
    <property type="project" value="InterPro"/>
</dbReference>
<dbReference type="AlphaFoldDB" id="A0AAJ6NN13"/>
<dbReference type="SMART" id="SM00448">
    <property type="entry name" value="REC"/>
    <property type="match status" value="2"/>
</dbReference>
<dbReference type="InterPro" id="IPR003661">
    <property type="entry name" value="HisK_dim/P_dom"/>
</dbReference>
<dbReference type="Gene3D" id="3.30.450.20">
    <property type="entry name" value="PAS domain"/>
    <property type="match status" value="1"/>
</dbReference>
<keyword evidence="7" id="KW-0067">ATP-binding</keyword>
<keyword evidence="14" id="KW-1185">Reference proteome</keyword>
<protein>
    <recommendedName>
        <fullName evidence="2">histidine kinase</fullName>
        <ecNumber evidence="2">2.7.13.3</ecNumber>
    </recommendedName>
</protein>
<dbReference type="Pfam" id="PF00989">
    <property type="entry name" value="PAS"/>
    <property type="match status" value="1"/>
</dbReference>
<dbReference type="Pfam" id="PF00072">
    <property type="entry name" value="Response_reg"/>
    <property type="match status" value="2"/>
</dbReference>
<comment type="catalytic activity">
    <reaction evidence="1">
        <text>ATP + protein L-histidine = ADP + protein N-phospho-L-histidine.</text>
        <dbReference type="EC" id="2.7.13.3"/>
    </reaction>
</comment>
<keyword evidence="4" id="KW-0808">Transferase</keyword>
<dbReference type="SMART" id="SM00388">
    <property type="entry name" value="HisKA"/>
    <property type="match status" value="1"/>
</dbReference>
<dbReference type="PANTHER" id="PTHR43065">
    <property type="entry name" value="SENSOR HISTIDINE KINASE"/>
    <property type="match status" value="1"/>
</dbReference>
<dbReference type="PRINTS" id="PR00344">
    <property type="entry name" value="BCTRLSENSOR"/>
</dbReference>
<dbReference type="SUPFAM" id="SSF52172">
    <property type="entry name" value="CheY-like"/>
    <property type="match status" value="2"/>
</dbReference>
<dbReference type="CDD" id="cd00082">
    <property type="entry name" value="HisKA"/>
    <property type="match status" value="1"/>
</dbReference>
<feature type="modified residue" description="4-aspartylphosphate" evidence="9">
    <location>
        <position position="59"/>
    </location>
</feature>
<feature type="domain" description="Response regulatory" evidence="11">
    <location>
        <begin position="511"/>
        <end position="627"/>
    </location>
</feature>
<dbReference type="InterPro" id="IPR036097">
    <property type="entry name" value="HisK_dim/P_sf"/>
</dbReference>
<dbReference type="EC" id="2.7.13.3" evidence="2"/>
<keyword evidence="3 9" id="KW-0597">Phosphoprotein</keyword>
<dbReference type="InterPro" id="IPR003594">
    <property type="entry name" value="HATPase_dom"/>
</dbReference>
<dbReference type="InterPro" id="IPR011006">
    <property type="entry name" value="CheY-like_superfamily"/>
</dbReference>
<reference evidence="13 14" key="1">
    <citation type="journal article" date="2023" name="Limnol Oceanogr Lett">
        <title>Environmental adaptations by the intertidal Antarctic cyanobacterium Halotia branconii CENA392 as revealed using long-read genome sequencing.</title>
        <authorList>
            <person name="Dextro R.B."/>
            <person name="Delbaje E."/>
            <person name="Freitas P.N.N."/>
            <person name="Geraldes V."/>
            <person name="Pinto E."/>
            <person name="Long P.F."/>
            <person name="Fiore M.F."/>
        </authorList>
    </citation>
    <scope>NUCLEOTIDE SEQUENCE [LARGE SCALE GENOMIC DNA]</scope>
    <source>
        <strain evidence="13 14">CENA392</strain>
    </source>
</reference>
<evidence type="ECO:0000256" key="6">
    <source>
        <dbReference type="ARBA" id="ARBA00022777"/>
    </source>
</evidence>
<evidence type="ECO:0000256" key="7">
    <source>
        <dbReference type="ARBA" id="ARBA00022840"/>
    </source>
</evidence>
<feature type="domain" description="PAS" evidence="12">
    <location>
        <begin position="133"/>
        <end position="203"/>
    </location>
</feature>
<name>A0AAJ6NN13_9CYAN</name>
<accession>A0AAJ6NN13</accession>
<evidence type="ECO:0000256" key="9">
    <source>
        <dbReference type="PROSITE-ProRule" id="PRU00169"/>
    </source>
</evidence>
<dbReference type="SUPFAM" id="SSF47384">
    <property type="entry name" value="Homodimeric domain of signal transducing histidine kinase"/>
    <property type="match status" value="1"/>
</dbReference>
<keyword evidence="8" id="KW-0902">Two-component regulatory system</keyword>
<dbReference type="InterPro" id="IPR000014">
    <property type="entry name" value="PAS"/>
</dbReference>
<dbReference type="PROSITE" id="PS50109">
    <property type="entry name" value="HIS_KIN"/>
    <property type="match status" value="1"/>
</dbReference>
<evidence type="ECO:0000256" key="5">
    <source>
        <dbReference type="ARBA" id="ARBA00022741"/>
    </source>
</evidence>
<sequence length="631" mass="70723">MNKTLIRVLLIDDDEDDYILTRNWFSEFQGACCDLDWVDSYTAAKDAIARQNHDIYLVDYRLGIHNGLELLRKAIADGCCSPFILLTGQGDREIDLEAMKAGAADYLEKSQLTAPLLERSIRYAIERKQTEQKIRQQAALLDVATDAIFVRDLENQILFWNKAAERLYLCKKEEAIGKKAQHLWHENDLSHLQSALHILIKNGSWEGELHQRTKCGKSITVESRWTLVKEFGNRPQSILVVNTDITEKKQLEAQFLRAQRLESIGTLASGIAHDLNNVLAPILMTAQLLESYIHDERPRRLLPILITNAKRGANLVKQVLSFTRGIQGEHTTLQLKHLITEIQQIVKETFPKSIEISIQVPQNLGTISGDATQLHQVLMNLCVNARDAMPNSGKLKISAENFLVDENYAKMNLDAMVGPYIVINVTDTGIGIQPEILERIFEPFFTTKELSKGTGLGLSTVLGIVKSHGGFINVYSEEGKGSQFKIYLPAQEATETIEEIEQELPQGNGELILVVDDEAAIRDITKTSLESHNYQIITASDGIEAIALYAEHREQISLVITDMLMPSMDGINTIRTLQKINPDVKIIAVSGLSTSDKVDTAYEIGIKAFLPKPYTTNQLLQAISKINKNRE</sequence>
<dbReference type="KEGG" id="hbq:QI031_17075"/>
<dbReference type="SUPFAM" id="SSF55874">
    <property type="entry name" value="ATPase domain of HSP90 chaperone/DNA topoisomerase II/histidine kinase"/>
    <property type="match status" value="1"/>
</dbReference>
<dbReference type="InterPro" id="IPR035965">
    <property type="entry name" value="PAS-like_dom_sf"/>
</dbReference>
<dbReference type="PROSITE" id="PS50112">
    <property type="entry name" value="PAS"/>
    <property type="match status" value="1"/>
</dbReference>
<dbReference type="SUPFAM" id="SSF55785">
    <property type="entry name" value="PYP-like sensor domain (PAS domain)"/>
    <property type="match status" value="1"/>
</dbReference>
<dbReference type="PROSITE" id="PS50110">
    <property type="entry name" value="RESPONSE_REGULATORY"/>
    <property type="match status" value="2"/>
</dbReference>